<evidence type="ECO:0000313" key="3">
    <source>
        <dbReference type="Proteomes" id="UP000295431"/>
    </source>
</evidence>
<keyword evidence="2" id="KW-0808">Transferase</keyword>
<feature type="domain" description="Methyltransferase" evidence="1">
    <location>
        <begin position="48"/>
        <end position="138"/>
    </location>
</feature>
<dbReference type="GO" id="GO:0032259">
    <property type="term" value="P:methylation"/>
    <property type="evidence" value="ECO:0007669"/>
    <property type="project" value="UniProtKB-KW"/>
</dbReference>
<dbReference type="CDD" id="cd02440">
    <property type="entry name" value="AdoMet_MTases"/>
    <property type="match status" value="1"/>
</dbReference>
<dbReference type="SUPFAM" id="SSF53335">
    <property type="entry name" value="S-adenosyl-L-methionine-dependent methyltransferases"/>
    <property type="match status" value="1"/>
</dbReference>
<keyword evidence="3" id="KW-1185">Reference proteome</keyword>
<evidence type="ECO:0000313" key="2">
    <source>
        <dbReference type="EMBL" id="TDC06553.1"/>
    </source>
</evidence>
<keyword evidence="2" id="KW-0489">Methyltransferase</keyword>
<dbReference type="Proteomes" id="UP000295431">
    <property type="component" value="Unassembled WGS sequence"/>
</dbReference>
<dbReference type="EMBL" id="SMJW01000265">
    <property type="protein sequence ID" value="TDC06553.1"/>
    <property type="molecule type" value="Genomic_DNA"/>
</dbReference>
<dbReference type="AlphaFoldDB" id="A0A4R4NG46"/>
<accession>A0A4R4NG46</accession>
<dbReference type="InterPro" id="IPR029063">
    <property type="entry name" value="SAM-dependent_MTases_sf"/>
</dbReference>
<protein>
    <submittedName>
        <fullName evidence="2">Class I SAM-dependent methyltransferase</fullName>
    </submittedName>
</protein>
<sequence>MTESATRAAYDAVAVLYADLFRTYLDDLPLDRSLIAAFADLVRDRGPVADVGCGPGQITAFLHSLGVDASGVDLSPAMLAQARADHPHLSFAEGTMTALDLPDASLAGVVAWYSTIHLEPAELPEAFAEFHRVLAPGGHLLLAFQSTDGDAPEPFDHKVVRAHRRPIGYLAGIARRAGLTEVARLLRRPDENEHSPAGHLLLRKPSG</sequence>
<dbReference type="InterPro" id="IPR050508">
    <property type="entry name" value="Methyltransf_Superfamily"/>
</dbReference>
<dbReference type="OrthoDB" id="9805171at2"/>
<dbReference type="PANTHER" id="PTHR42912">
    <property type="entry name" value="METHYLTRANSFERASE"/>
    <property type="match status" value="1"/>
</dbReference>
<dbReference type="InterPro" id="IPR041698">
    <property type="entry name" value="Methyltransf_25"/>
</dbReference>
<organism evidence="2 3">
    <name type="scientific">Actinomadura bangladeshensis</name>
    <dbReference type="NCBI Taxonomy" id="453573"/>
    <lineage>
        <taxon>Bacteria</taxon>
        <taxon>Bacillati</taxon>
        <taxon>Actinomycetota</taxon>
        <taxon>Actinomycetes</taxon>
        <taxon>Streptosporangiales</taxon>
        <taxon>Thermomonosporaceae</taxon>
        <taxon>Actinomadura</taxon>
    </lineage>
</organism>
<comment type="caution">
    <text evidence="2">The sequence shown here is derived from an EMBL/GenBank/DDBJ whole genome shotgun (WGS) entry which is preliminary data.</text>
</comment>
<dbReference type="Pfam" id="PF13649">
    <property type="entry name" value="Methyltransf_25"/>
    <property type="match status" value="1"/>
</dbReference>
<dbReference type="GO" id="GO:0008168">
    <property type="term" value="F:methyltransferase activity"/>
    <property type="evidence" value="ECO:0007669"/>
    <property type="project" value="UniProtKB-KW"/>
</dbReference>
<proteinExistence type="predicted"/>
<evidence type="ECO:0000259" key="1">
    <source>
        <dbReference type="Pfam" id="PF13649"/>
    </source>
</evidence>
<dbReference type="RefSeq" id="WP_131944207.1">
    <property type="nucleotide sequence ID" value="NZ_BAAAMX010000018.1"/>
</dbReference>
<reference evidence="2 3" key="1">
    <citation type="submission" date="2019-03" db="EMBL/GenBank/DDBJ databases">
        <title>Draft genome sequences of novel Actinobacteria.</title>
        <authorList>
            <person name="Sahin N."/>
            <person name="Ay H."/>
            <person name="Saygin H."/>
        </authorList>
    </citation>
    <scope>NUCLEOTIDE SEQUENCE [LARGE SCALE GENOMIC DNA]</scope>
    <source>
        <strain evidence="2 3">DSM 45347</strain>
    </source>
</reference>
<name>A0A4R4NG46_9ACTN</name>
<gene>
    <name evidence="2" type="ORF">E1284_33680</name>
</gene>
<dbReference type="Gene3D" id="3.40.50.150">
    <property type="entry name" value="Vaccinia Virus protein VP39"/>
    <property type="match status" value="1"/>
</dbReference>